<evidence type="ECO:0000313" key="4">
    <source>
        <dbReference type="Proteomes" id="UP000517916"/>
    </source>
</evidence>
<dbReference type="EMBL" id="JACJID010000001">
    <property type="protein sequence ID" value="MBA8924346.1"/>
    <property type="molecule type" value="Genomic_DNA"/>
</dbReference>
<reference evidence="3 4" key="1">
    <citation type="submission" date="2020-08" db="EMBL/GenBank/DDBJ databases">
        <title>Genomic Encyclopedia of Archaeal and Bacterial Type Strains, Phase II (KMG-II): from individual species to whole genera.</title>
        <authorList>
            <person name="Goeker M."/>
        </authorList>
    </citation>
    <scope>NUCLEOTIDE SEQUENCE [LARGE SCALE GENOMIC DNA]</scope>
    <source>
        <strain evidence="3 4">DSM 43850</strain>
    </source>
</reference>
<gene>
    <name evidence="3" type="ORF">BC739_001543</name>
</gene>
<dbReference type="InterPro" id="IPR037460">
    <property type="entry name" value="SEST-like"/>
</dbReference>
<evidence type="ECO:0000313" key="3">
    <source>
        <dbReference type="EMBL" id="MBA8924346.1"/>
    </source>
</evidence>
<feature type="chain" id="PRO_5045202710" evidence="1">
    <location>
        <begin position="35"/>
        <end position="287"/>
    </location>
</feature>
<comment type="caution">
    <text evidence="3">The sequence shown here is derived from an EMBL/GenBank/DDBJ whole genome shotgun (WGS) entry which is preliminary data.</text>
</comment>
<sequence length="287" mass="28872">MTGNTSRVRFVWRAAVLSGAVAAATLAASWQAQAATAAVPSGAKYVALGSSYAAGPGIPPTKPGSPPACARSANNYASQVAAKLKLALTDVTCSGATTANILTTAQSGQGPQIEAVTADTKLVTVTIGGNDVNYVGSLYAYSCQTSGGSGCAGVDQAAMDTALKSVHTKIGNVVSAVRRRAPQAKVLLVNYLTVLPRTGPACTGVPLTQAQVDFERGVASRLRDATARAASASGASVIDAASASATHDACSASPWIEKYAPPNGRAGYHPTPTGMAAVAELVVRHES</sequence>
<dbReference type="PROSITE" id="PS51318">
    <property type="entry name" value="TAT"/>
    <property type="match status" value="1"/>
</dbReference>
<dbReference type="RefSeq" id="WP_182836713.1">
    <property type="nucleotide sequence ID" value="NZ_BAAABQ010000007.1"/>
</dbReference>
<keyword evidence="1" id="KW-0732">Signal</keyword>
<accession>A0ABR6BBV8</accession>
<dbReference type="InterPro" id="IPR036514">
    <property type="entry name" value="SGNH_hydro_sf"/>
</dbReference>
<dbReference type="PANTHER" id="PTHR37981:SF1">
    <property type="entry name" value="SGNH HYDROLASE-TYPE ESTERASE DOMAIN-CONTAINING PROTEIN"/>
    <property type="match status" value="1"/>
</dbReference>
<protein>
    <submittedName>
        <fullName evidence="3">Lysophospholipase L1-like esterase</fullName>
    </submittedName>
</protein>
<dbReference type="InterPro" id="IPR013830">
    <property type="entry name" value="SGNH_hydro"/>
</dbReference>
<name>A0ABR6BBV8_9PSEU</name>
<dbReference type="Gene3D" id="3.40.50.1110">
    <property type="entry name" value="SGNH hydrolase"/>
    <property type="match status" value="1"/>
</dbReference>
<dbReference type="Pfam" id="PF13472">
    <property type="entry name" value="Lipase_GDSL_2"/>
    <property type="match status" value="1"/>
</dbReference>
<dbReference type="PANTHER" id="PTHR37981">
    <property type="entry name" value="LIPASE 2"/>
    <property type="match status" value="1"/>
</dbReference>
<feature type="signal peptide" evidence="1">
    <location>
        <begin position="1"/>
        <end position="34"/>
    </location>
</feature>
<evidence type="ECO:0000259" key="2">
    <source>
        <dbReference type="Pfam" id="PF13472"/>
    </source>
</evidence>
<keyword evidence="4" id="KW-1185">Reference proteome</keyword>
<dbReference type="InterPro" id="IPR006311">
    <property type="entry name" value="TAT_signal"/>
</dbReference>
<feature type="domain" description="SGNH hydrolase-type esterase" evidence="2">
    <location>
        <begin position="47"/>
        <end position="277"/>
    </location>
</feature>
<dbReference type="Proteomes" id="UP000517916">
    <property type="component" value="Unassembled WGS sequence"/>
</dbReference>
<organism evidence="3 4">
    <name type="scientific">Kutzneria viridogrisea</name>
    <dbReference type="NCBI Taxonomy" id="47990"/>
    <lineage>
        <taxon>Bacteria</taxon>
        <taxon>Bacillati</taxon>
        <taxon>Actinomycetota</taxon>
        <taxon>Actinomycetes</taxon>
        <taxon>Pseudonocardiales</taxon>
        <taxon>Pseudonocardiaceae</taxon>
        <taxon>Kutzneria</taxon>
    </lineage>
</organism>
<dbReference type="SUPFAM" id="SSF52266">
    <property type="entry name" value="SGNH hydrolase"/>
    <property type="match status" value="1"/>
</dbReference>
<proteinExistence type="predicted"/>
<dbReference type="CDD" id="cd01823">
    <property type="entry name" value="SEST_like"/>
    <property type="match status" value="1"/>
</dbReference>
<evidence type="ECO:0000256" key="1">
    <source>
        <dbReference type="SAM" id="SignalP"/>
    </source>
</evidence>